<feature type="compositionally biased region" description="Polar residues" evidence="1">
    <location>
        <begin position="998"/>
        <end position="1008"/>
    </location>
</feature>
<evidence type="ECO:0000256" key="1">
    <source>
        <dbReference type="SAM" id="MobiDB-lite"/>
    </source>
</evidence>
<proteinExistence type="predicted"/>
<dbReference type="AlphaFoldDB" id="A0A9P8SKA0"/>
<dbReference type="Proteomes" id="UP000824596">
    <property type="component" value="Unassembled WGS sequence"/>
</dbReference>
<feature type="region of interest" description="Disordered" evidence="1">
    <location>
        <begin position="535"/>
        <end position="568"/>
    </location>
</feature>
<gene>
    <name evidence="2" type="ORF">HRG_04154</name>
</gene>
<feature type="region of interest" description="Disordered" evidence="1">
    <location>
        <begin position="697"/>
        <end position="736"/>
    </location>
</feature>
<feature type="region of interest" description="Disordered" evidence="1">
    <location>
        <begin position="403"/>
        <end position="422"/>
    </location>
</feature>
<evidence type="ECO:0000313" key="2">
    <source>
        <dbReference type="EMBL" id="KAH0966138.1"/>
    </source>
</evidence>
<feature type="region of interest" description="Disordered" evidence="1">
    <location>
        <begin position="998"/>
        <end position="1022"/>
    </location>
</feature>
<dbReference type="GeneID" id="68353283"/>
<organism evidence="2 3">
    <name type="scientific">Hirsutella rhossiliensis</name>
    <dbReference type="NCBI Taxonomy" id="111463"/>
    <lineage>
        <taxon>Eukaryota</taxon>
        <taxon>Fungi</taxon>
        <taxon>Dikarya</taxon>
        <taxon>Ascomycota</taxon>
        <taxon>Pezizomycotina</taxon>
        <taxon>Sordariomycetes</taxon>
        <taxon>Hypocreomycetidae</taxon>
        <taxon>Hypocreales</taxon>
        <taxon>Ophiocordycipitaceae</taxon>
        <taxon>Hirsutella</taxon>
    </lineage>
</organism>
<dbReference type="OrthoDB" id="5418235at2759"/>
<dbReference type="EMBL" id="JAIZPD010000003">
    <property type="protein sequence ID" value="KAH0966138.1"/>
    <property type="molecule type" value="Genomic_DNA"/>
</dbReference>
<name>A0A9P8SKA0_9HYPO</name>
<feature type="region of interest" description="Disordered" evidence="1">
    <location>
        <begin position="930"/>
        <end position="962"/>
    </location>
</feature>
<evidence type="ECO:0008006" key="4">
    <source>
        <dbReference type="Google" id="ProtNLM"/>
    </source>
</evidence>
<feature type="region of interest" description="Disordered" evidence="1">
    <location>
        <begin position="1107"/>
        <end position="1152"/>
    </location>
</feature>
<evidence type="ECO:0000313" key="3">
    <source>
        <dbReference type="Proteomes" id="UP000824596"/>
    </source>
</evidence>
<reference evidence="2" key="1">
    <citation type="submission" date="2021-09" db="EMBL/GenBank/DDBJ databases">
        <title>A high-quality genome of the endoparasitic fungus Hirsutella rhossiliensis with a comparison of Hirsutella genomes reveals transposable elements contributing to genome size variation.</title>
        <authorList>
            <person name="Lin R."/>
            <person name="Jiao Y."/>
            <person name="Sun X."/>
            <person name="Ling J."/>
            <person name="Xie B."/>
            <person name="Cheng X."/>
        </authorList>
    </citation>
    <scope>NUCLEOTIDE SEQUENCE</scope>
    <source>
        <strain evidence="2">HR02</strain>
    </source>
</reference>
<dbReference type="RefSeq" id="XP_044723651.1">
    <property type="nucleotide sequence ID" value="XM_044862625.1"/>
</dbReference>
<feature type="compositionally biased region" description="Acidic residues" evidence="1">
    <location>
        <begin position="818"/>
        <end position="845"/>
    </location>
</feature>
<dbReference type="PANTHER" id="PTHR37542:SF2">
    <property type="entry name" value="PROTEIN KINASE DOMAIN-CONTAINING PROTEIN"/>
    <property type="match status" value="1"/>
</dbReference>
<feature type="compositionally biased region" description="Low complexity" evidence="1">
    <location>
        <begin position="1127"/>
        <end position="1146"/>
    </location>
</feature>
<dbReference type="PANTHER" id="PTHR37542">
    <property type="entry name" value="HELO DOMAIN-CONTAINING PROTEIN-RELATED"/>
    <property type="match status" value="1"/>
</dbReference>
<accession>A0A9P8SKA0</accession>
<protein>
    <recommendedName>
        <fullName evidence="4">HET-s/LopB domain-containing protein</fullName>
    </recommendedName>
</protein>
<feature type="compositionally biased region" description="Basic and acidic residues" evidence="1">
    <location>
        <begin position="535"/>
        <end position="551"/>
    </location>
</feature>
<keyword evidence="3" id="KW-1185">Reference proteome</keyword>
<feature type="region of interest" description="Disordered" evidence="1">
    <location>
        <begin position="809"/>
        <end position="857"/>
    </location>
</feature>
<comment type="caution">
    <text evidence="2">The sequence shown here is derived from an EMBL/GenBank/DDBJ whole genome shotgun (WGS) entry which is preliminary data.</text>
</comment>
<sequence length="1176" mass="129124">MNSYLAGAGFQLPFQRRLSRLYNDTKKSTDFLQEPVRNEDDPDIKALHRKLRIQKDRLVSWGLEWSDSSQSPEIDDSISEAGLSEVVASIMSTIKDTLAEAEPLWLSSKRLVDSPRPSSDRKPPLLHWDKARFEDLVHDLTVSIDTLYDLSRTRSSAAMPRRSSKTGYKAAPFAEETRLFESSRVQTPQHIDPRDLLTPYPLDSSHRQVVFLNKLAYNNLVRGTSTVPYAPLLLEYATFDPMYAATGIMPEMVRFEKLSAALQQDPQRAPGTWTGLPRLLGYFEDLENSRLGLVYRLPFSFSHLSPNPSPDGLPLSLQTLNHLLSRPECEPPLEAKFKLAFNLANTVFDMHARGFAHGNLNDKDISFRVEITSGDDRARPTADVRCPLISSFDLFGENTSAAESSLRRQSPDPRASQSSPLRKSTDERVLELYSLAMLLLTIGLWTKLEVLAPDLASPLDSCQLLDRLAVRCGSFYVKAVRECWHALDEEASGNVEAEALLSAVQVRASRYLEACCFLDGIGELERRMTQDLRQAVSEKRRPIESSKDKKASSPLRSFGGDRKMPLASTEPAIGKPLERLASANVKGDAAKSETKIRLYPHVPLAPEAVEKWNTIVMPQINQALRHFYRKHPESVEISLESVGPSPSKTQPTVLVVCTSVGKVRAILKKRLGDLFDSTVTGFGLKVCKGHVLRSRRQAKPGTAHLALRKPRGPGSGRDSGSDDGEPGAVNPEYQERPYNGASIGAWIGDRHLPPVSFGGLVLVDDKPYGMTVHHMLDDPDPDFGHEDTMRSSAAAGGFWYSELAEKARDDDAHGLSDTESEPYSESDLTSDYDDDEEAEEDEFEPGDIPGVEPDCGDGYLVTQPALDDVDEGFYPCSETEDKDHLDMCGLGKVFASSGIRRKQVDGLVHEVDWALIRFSDGRLPADNCIPRAVDGSSRGGRPGRHADAPLMRPTSVAPSSSLPGMEVQCMARTSGAQTGQILPALTSVKIYGRTSPSHTYQITSSQSADGEDPGQSLGIPGDSGAWVVDRHHGQLCGHVLAWSQRKRVAYICPMDILLLDVAETLEATEVRLPGGEPVVTFGDADDVAEIEGRADEDDGLQYLQEETNDDDAEEPPQLAGRIPSTKQSPGHSSQGPGVSSQGSSTPIRLETSSELRGLANKLEELSVSPCRRIGVS</sequence>